<gene>
    <name evidence="2" type="ORF">CK203_104430</name>
</gene>
<dbReference type="EMBL" id="QGNW01001624">
    <property type="protein sequence ID" value="RVW34773.1"/>
    <property type="molecule type" value="Genomic_DNA"/>
</dbReference>
<evidence type="ECO:0000313" key="2">
    <source>
        <dbReference type="EMBL" id="RVW34773.1"/>
    </source>
</evidence>
<protein>
    <submittedName>
        <fullName evidence="2">Uncharacterized protein</fullName>
    </submittedName>
</protein>
<reference evidence="2 3" key="1">
    <citation type="journal article" date="2018" name="PLoS Genet.">
        <title>Population sequencing reveals clonal diversity and ancestral inbreeding in the grapevine cultivar Chardonnay.</title>
        <authorList>
            <person name="Roach M.J."/>
            <person name="Johnson D.L."/>
            <person name="Bohlmann J."/>
            <person name="van Vuuren H.J."/>
            <person name="Jones S.J."/>
            <person name="Pretorius I.S."/>
            <person name="Schmidt S.A."/>
            <person name="Borneman A.R."/>
        </authorList>
    </citation>
    <scope>NUCLEOTIDE SEQUENCE [LARGE SCALE GENOMIC DNA]</scope>
    <source>
        <strain evidence="3">cv. Chardonnay</strain>
        <tissue evidence="2">Leaf</tissue>
    </source>
</reference>
<evidence type="ECO:0000256" key="1">
    <source>
        <dbReference type="SAM" id="MobiDB-lite"/>
    </source>
</evidence>
<evidence type="ECO:0000313" key="3">
    <source>
        <dbReference type="Proteomes" id="UP000288805"/>
    </source>
</evidence>
<dbReference type="Proteomes" id="UP000288805">
    <property type="component" value="Unassembled WGS sequence"/>
</dbReference>
<proteinExistence type="predicted"/>
<feature type="region of interest" description="Disordered" evidence="1">
    <location>
        <begin position="150"/>
        <end position="187"/>
    </location>
</feature>
<organism evidence="2 3">
    <name type="scientific">Vitis vinifera</name>
    <name type="common">Grape</name>
    <dbReference type="NCBI Taxonomy" id="29760"/>
    <lineage>
        <taxon>Eukaryota</taxon>
        <taxon>Viridiplantae</taxon>
        <taxon>Streptophyta</taxon>
        <taxon>Embryophyta</taxon>
        <taxon>Tracheophyta</taxon>
        <taxon>Spermatophyta</taxon>
        <taxon>Magnoliopsida</taxon>
        <taxon>eudicotyledons</taxon>
        <taxon>Gunneridae</taxon>
        <taxon>Pentapetalae</taxon>
        <taxon>rosids</taxon>
        <taxon>Vitales</taxon>
        <taxon>Vitaceae</taxon>
        <taxon>Viteae</taxon>
        <taxon>Vitis</taxon>
    </lineage>
</organism>
<sequence length="187" mass="21358">MCGRDFMNKNPNETFQFLDIVAEVSRSWEEPIFVKKPPRDRTVNKERASGVYALPKSLNIQAKIATIIRRLNDLEAKKVQEVHIANEGTMQPCLICKSMEHDVHSHPTLPEVQDMFFEQTNAIGTYRQPMHNSPYSNTYNSGWKNHSNMSWGSNNNDQFQHQGNRYQGYQGNGQQGFAPPGIPSQGF</sequence>
<accession>A0A438DH46</accession>
<feature type="compositionally biased region" description="Polar residues" evidence="1">
    <location>
        <begin position="150"/>
        <end position="161"/>
    </location>
</feature>
<comment type="caution">
    <text evidence="2">The sequence shown here is derived from an EMBL/GenBank/DDBJ whole genome shotgun (WGS) entry which is preliminary data.</text>
</comment>
<name>A0A438DH46_VITVI</name>
<dbReference type="AlphaFoldDB" id="A0A438DH46"/>